<feature type="region of interest" description="Disordered" evidence="1">
    <location>
        <begin position="1"/>
        <end position="51"/>
    </location>
</feature>
<dbReference type="OrthoDB" id="7889087at2"/>
<dbReference type="CDD" id="cd15482">
    <property type="entry name" value="Sialidase_non-viral"/>
    <property type="match status" value="2"/>
</dbReference>
<gene>
    <name evidence="2" type="ORF">DLJ53_31850</name>
</gene>
<proteinExistence type="predicted"/>
<name>A0A8B2NKN4_9HYPH</name>
<evidence type="ECO:0008006" key="4">
    <source>
        <dbReference type="Google" id="ProtNLM"/>
    </source>
</evidence>
<evidence type="ECO:0000313" key="3">
    <source>
        <dbReference type="Proteomes" id="UP000249590"/>
    </source>
</evidence>
<sequence>MTLFPRERSGTALFGAETPPGHGEDPSGGDPPGGDPWSGSRAGAGPVIDQGPVRQAWTFNAPKLIVSRMQDHVVETSDGHLHALVNLGGRRGLTLLSSEDAGQSWQRAGEIPDTADSSADIRLVDGEDRLLVVTATGEGSVIYAAYDYDPADGSWSLAVTSEVTGGVDDASTNPTIVMDDGGRLAVACNVETPDGLALVLAWSDDGLTWTRAEPLVDPDVAAGSFRVLSTPDGIGVLAATADAFTFLAYDAGTGEWTSEPVSGTGAAGRFASHFSTTTLGEDIVLASVGEDEVVRVVLYDGGTGTWGAPAAPLGDLAATNVQISAGADGSLHLVADDHDSPGRLVVYESEDGGASWSEEAVLQVPCLLRTEPLPFEIPDLPLVRFEAPEHFDDELVVLTQVNVPGVYGVSGLYSFVIDTVSDTVEDVALL</sequence>
<dbReference type="InterPro" id="IPR015943">
    <property type="entry name" value="WD40/YVTN_repeat-like_dom_sf"/>
</dbReference>
<dbReference type="Gene3D" id="2.130.10.10">
    <property type="entry name" value="YVTN repeat-like/Quinoprotein amine dehydrogenase"/>
    <property type="match status" value="1"/>
</dbReference>
<dbReference type="SUPFAM" id="SSF50939">
    <property type="entry name" value="Sialidases"/>
    <property type="match status" value="1"/>
</dbReference>
<dbReference type="AlphaFoldDB" id="A0A8B2NKN4"/>
<protein>
    <recommendedName>
        <fullName evidence="4">BNR repeat protein</fullName>
    </recommendedName>
</protein>
<accession>A0A8B2NKN4</accession>
<dbReference type="Proteomes" id="UP000249590">
    <property type="component" value="Unassembled WGS sequence"/>
</dbReference>
<dbReference type="InterPro" id="IPR036278">
    <property type="entry name" value="Sialidase_sf"/>
</dbReference>
<comment type="caution">
    <text evidence="2">The sequence shown here is derived from an EMBL/GenBank/DDBJ whole genome shotgun (WGS) entry which is preliminary data.</text>
</comment>
<dbReference type="RefSeq" id="WP_111352382.1">
    <property type="nucleotide sequence ID" value="NZ_QHHQ01000012.1"/>
</dbReference>
<organism evidence="2 3">
    <name type="scientific">Acuticoccus sediminis</name>
    <dbReference type="NCBI Taxonomy" id="2184697"/>
    <lineage>
        <taxon>Bacteria</taxon>
        <taxon>Pseudomonadati</taxon>
        <taxon>Pseudomonadota</taxon>
        <taxon>Alphaproteobacteria</taxon>
        <taxon>Hyphomicrobiales</taxon>
        <taxon>Amorphaceae</taxon>
        <taxon>Acuticoccus</taxon>
    </lineage>
</organism>
<evidence type="ECO:0000313" key="2">
    <source>
        <dbReference type="EMBL" id="RAH96513.1"/>
    </source>
</evidence>
<dbReference type="EMBL" id="QHHQ01000012">
    <property type="protein sequence ID" value="RAH96513.1"/>
    <property type="molecule type" value="Genomic_DNA"/>
</dbReference>
<reference evidence="2 3" key="1">
    <citation type="submission" date="2018-05" db="EMBL/GenBank/DDBJ databases">
        <title>Acuticoccus sediminis sp. nov., isolated from deep-sea sediment of Indian Ocean.</title>
        <authorList>
            <person name="Liu X."/>
            <person name="Lai Q."/>
            <person name="Du Y."/>
            <person name="Sun F."/>
            <person name="Zhang X."/>
            <person name="Wang S."/>
            <person name="Shao Z."/>
        </authorList>
    </citation>
    <scope>NUCLEOTIDE SEQUENCE [LARGE SCALE GENOMIC DNA]</scope>
    <source>
        <strain evidence="2 3">PTG4-2</strain>
    </source>
</reference>
<keyword evidence="3" id="KW-1185">Reference proteome</keyword>
<evidence type="ECO:0000256" key="1">
    <source>
        <dbReference type="SAM" id="MobiDB-lite"/>
    </source>
</evidence>